<proteinExistence type="predicted"/>
<dbReference type="EMBL" id="CAJVQB010015337">
    <property type="protein sequence ID" value="CAG8773997.1"/>
    <property type="molecule type" value="Genomic_DNA"/>
</dbReference>
<evidence type="ECO:0000313" key="1">
    <source>
        <dbReference type="EMBL" id="CAG8773997.1"/>
    </source>
</evidence>
<gene>
    <name evidence="1" type="ORF">GMARGA_LOCUS18857</name>
</gene>
<reference evidence="1 2" key="1">
    <citation type="submission" date="2021-06" db="EMBL/GenBank/DDBJ databases">
        <authorList>
            <person name="Kallberg Y."/>
            <person name="Tangrot J."/>
            <person name="Rosling A."/>
        </authorList>
    </citation>
    <scope>NUCLEOTIDE SEQUENCE [LARGE SCALE GENOMIC DNA]</scope>
    <source>
        <strain evidence="1 2">120-4 pot B 10/14</strain>
    </source>
</reference>
<accession>A0ABN7VIY9</accession>
<evidence type="ECO:0000313" key="2">
    <source>
        <dbReference type="Proteomes" id="UP000789901"/>
    </source>
</evidence>
<organism evidence="1 2">
    <name type="scientific">Gigaspora margarita</name>
    <dbReference type="NCBI Taxonomy" id="4874"/>
    <lineage>
        <taxon>Eukaryota</taxon>
        <taxon>Fungi</taxon>
        <taxon>Fungi incertae sedis</taxon>
        <taxon>Mucoromycota</taxon>
        <taxon>Glomeromycotina</taxon>
        <taxon>Glomeromycetes</taxon>
        <taxon>Diversisporales</taxon>
        <taxon>Gigasporaceae</taxon>
        <taxon>Gigaspora</taxon>
    </lineage>
</organism>
<dbReference type="Proteomes" id="UP000789901">
    <property type="component" value="Unassembled WGS sequence"/>
</dbReference>
<sequence length="375" mass="44088">MNVENTTNHTNTENITFEEGTEREYAELKYLEFDIVYNEYVKKHNRVIAKLLNSSVKYNLSELSKVIVVRPEMKNGFGNRFPGIVCGFFYSLITDRLFFIEGYKNFSDYFEKDFDHNWKIVKNLYKNKNITSRYIHNRNKNNDFSLITRENLSDDSHDILYVKTWDYVCAPITSNSHYKRWFDKIIPDYRVFTAISLKLLRLHPSIDKQVETFAVNNFYDYTIGIHLRTKKLLVGMMIPVEHYILVVKNLMIGMKNMNITIFMAADTNYGRKILADSLLHTKDDMDSPNPVSDNTAGWSQKASHQRGPFVVMPVTNVYVYDDLLNVNNVWVWGAMSSEPCMYLSKSLIMNEDEETVRVFKTNPLWMHFSQCHWPV</sequence>
<name>A0ABN7VIY9_GIGMA</name>
<keyword evidence="2" id="KW-1185">Reference proteome</keyword>
<protein>
    <submittedName>
        <fullName evidence="1">30183_t:CDS:1</fullName>
    </submittedName>
</protein>
<comment type="caution">
    <text evidence="1">The sequence shown here is derived from an EMBL/GenBank/DDBJ whole genome shotgun (WGS) entry which is preliminary data.</text>
</comment>